<dbReference type="InterPro" id="IPR014710">
    <property type="entry name" value="RmlC-like_jellyroll"/>
</dbReference>
<dbReference type="Pfam" id="PF00027">
    <property type="entry name" value="cNMP_binding"/>
    <property type="match status" value="1"/>
</dbReference>
<reference evidence="1 2" key="1">
    <citation type="submission" date="2018-06" db="EMBL/GenBank/DDBJ databases">
        <authorList>
            <consortium name="Pathogen Informatics"/>
            <person name="Doyle S."/>
        </authorList>
    </citation>
    <scope>NUCLEOTIDE SEQUENCE [LARGE SCALE GENOMIC DNA]</scope>
    <source>
        <strain evidence="1 2">NCTC11343</strain>
    </source>
</reference>
<dbReference type="RefSeq" id="WP_112375901.1">
    <property type="nucleotide sequence ID" value="NZ_CP069793.1"/>
</dbReference>
<accession>A0A2X2JDM3</accession>
<sequence length="186" mass="21386">MELLSYLLRNIKLNSAECDAIGRAFSKQIFAKGTVLAHPDNHHQNVYFIEKGLLRAFYNLDGKDITHYFFDENNFLISFESVFFDRPHPYGKQVLEEACLRAIPYSKLDELCNSIPAFKNFRLQVSLQVISMLSEKTLALKFQTAEQRYKNMLDKFPGILLRASLGHIASYLGITQQTLSVIRACR</sequence>
<dbReference type="Proteomes" id="UP000251241">
    <property type="component" value="Unassembled WGS sequence"/>
</dbReference>
<dbReference type="InterPro" id="IPR018490">
    <property type="entry name" value="cNMP-bd_dom_sf"/>
</dbReference>
<dbReference type="Gene3D" id="2.60.120.10">
    <property type="entry name" value="Jelly Rolls"/>
    <property type="match status" value="1"/>
</dbReference>
<dbReference type="GeneID" id="97179446"/>
<proteinExistence type="predicted"/>
<name>A0A2X2JDM3_SPHMU</name>
<dbReference type="AlphaFoldDB" id="A0A2X2JDM3"/>
<gene>
    <name evidence="1" type="ORF">NCTC11343_04505</name>
</gene>
<organism evidence="1 2">
    <name type="scientific">Sphingobacterium multivorum</name>
    <dbReference type="NCBI Taxonomy" id="28454"/>
    <lineage>
        <taxon>Bacteria</taxon>
        <taxon>Pseudomonadati</taxon>
        <taxon>Bacteroidota</taxon>
        <taxon>Sphingobacteriia</taxon>
        <taxon>Sphingobacteriales</taxon>
        <taxon>Sphingobacteriaceae</taxon>
        <taxon>Sphingobacterium</taxon>
    </lineage>
</organism>
<protein>
    <submittedName>
        <fullName evidence="1">Fumarate/nitrate reduction transcriptional regulator</fullName>
    </submittedName>
</protein>
<dbReference type="SUPFAM" id="SSF51206">
    <property type="entry name" value="cAMP-binding domain-like"/>
    <property type="match status" value="1"/>
</dbReference>
<evidence type="ECO:0000313" key="2">
    <source>
        <dbReference type="Proteomes" id="UP000251241"/>
    </source>
</evidence>
<evidence type="ECO:0000313" key="1">
    <source>
        <dbReference type="EMBL" id="SPZ92457.1"/>
    </source>
</evidence>
<dbReference type="InterPro" id="IPR000595">
    <property type="entry name" value="cNMP-bd_dom"/>
</dbReference>
<dbReference type="EMBL" id="UAUU01000011">
    <property type="protein sequence ID" value="SPZ92457.1"/>
    <property type="molecule type" value="Genomic_DNA"/>
</dbReference>